<keyword evidence="8" id="KW-0862">Zinc</keyword>
<comment type="catalytic activity">
    <reaction evidence="14">
        <text>Release of an unsubstituted, C-terminal glutamyl residue, typically from Ac-Asp-Glu or folylpoly-gamma-glutamates.</text>
        <dbReference type="EC" id="3.4.17.21"/>
    </reaction>
</comment>
<keyword evidence="4" id="KW-0645">Protease</keyword>
<dbReference type="CDD" id="cd08022">
    <property type="entry name" value="M28_PSMA_like"/>
    <property type="match status" value="1"/>
</dbReference>
<dbReference type="PANTHER" id="PTHR10404">
    <property type="entry name" value="N-ACETYLATED-ALPHA-LINKED ACIDIC DIPEPTIDASE"/>
    <property type="match status" value="1"/>
</dbReference>
<sequence>MAILAKPSCTLLFILTVSVIVVYTTIRSRLSHPTANPAAVKNLYYRNAFLSFSSEYTVAAYLHHLTLQPHLAGTPAAINTALYVKAQFEAHGLETRFSNYSTLLSYPKHSSVSAQFSNDTIISLPLAEPNVPQNGVVMPYHAYSPSGTAYGKAVFLNYGREQDYRALSANGVEVRGCVGIVRRGCGLSRYEVVENAAAYGVAAVLMYTEGGPLSDINNSFRGGVERGTVMKGFGDPLTPGWAGISGGEKLDPSDPRVTQRFPSIPSLPVAEAVAESILSSLEGPIVPYEWRDNLNGRIRRVGPGPTMLNFDYEGEQKLATIHNVFGVIRGSEEPDRIVLLGNHRDAWTYGAVDPNSGTATLLDIARRYARLLRLGWKPRRTIVLCSWDAEEFGMIGSTEWVEQNLVNLGSKSVAYLNVDCAVQGPGFFARATPQLDDLLVEVTKKVKDPDLNNVILYERWRSAKKGINQIQRLSGIDSDFAPFLQNAGVPSIDLYYGSDFPVYHTVYDSYNWMTNFGDPSFQRHIAVTGVWGLLALHLADDPVLPFNYLSYAAELLEYKTLLNNLLEGRISLHPIDAAIKEFTAAANKTEEDSKELRENENVDESLVLRKRMLNDRLMLAERGFLDSDGLQGRPWCKHLIYGPHGDTGSKVEFFPGIIDATSQSTRLDEEERQAAIRHEIWRVARAIQRAACALKGELTRG</sequence>
<evidence type="ECO:0000256" key="10">
    <source>
        <dbReference type="ARBA" id="ARBA00022989"/>
    </source>
</evidence>
<dbReference type="GO" id="GO:0005789">
    <property type="term" value="C:endoplasmic reticulum membrane"/>
    <property type="evidence" value="ECO:0007669"/>
    <property type="project" value="UniProtKB-SubCell"/>
</dbReference>
<dbReference type="Pfam" id="PF04389">
    <property type="entry name" value="Peptidase_M28"/>
    <property type="match status" value="1"/>
</dbReference>
<dbReference type="OrthoDB" id="5841748at2759"/>
<protein>
    <recommendedName>
        <fullName evidence="15">glutamate carboxypeptidase II</fullName>
        <ecNumber evidence="15">3.4.17.21</ecNumber>
    </recommendedName>
</protein>
<evidence type="ECO:0000313" key="19">
    <source>
        <dbReference type="Proteomes" id="UP000594638"/>
    </source>
</evidence>
<feature type="domain" description="Transferrin receptor-like dimerisation" evidence="16">
    <location>
        <begin position="570"/>
        <end position="694"/>
    </location>
</feature>
<evidence type="ECO:0000256" key="8">
    <source>
        <dbReference type="ARBA" id="ARBA00022833"/>
    </source>
</evidence>
<comment type="caution">
    <text evidence="18">The sequence shown here is derived from an EMBL/GenBank/DDBJ whole genome shotgun (WGS) entry which is preliminary data.</text>
</comment>
<dbReference type="Gene3D" id="3.50.30.30">
    <property type="match status" value="1"/>
</dbReference>
<dbReference type="InterPro" id="IPR039373">
    <property type="entry name" value="Peptidase_M28B"/>
</dbReference>
<evidence type="ECO:0000256" key="6">
    <source>
        <dbReference type="ARBA" id="ARBA00022723"/>
    </source>
</evidence>
<dbReference type="SUPFAM" id="SSF52025">
    <property type="entry name" value="PA domain"/>
    <property type="match status" value="1"/>
</dbReference>
<dbReference type="InterPro" id="IPR007484">
    <property type="entry name" value="Peptidase_M28"/>
</dbReference>
<keyword evidence="6" id="KW-0479">Metal-binding</keyword>
<dbReference type="InterPro" id="IPR036757">
    <property type="entry name" value="TFR-like_dimer_dom_sf"/>
</dbReference>
<dbReference type="EC" id="3.4.17.21" evidence="15"/>
<organism evidence="18 19">
    <name type="scientific">Olea europaea subsp. europaea</name>
    <dbReference type="NCBI Taxonomy" id="158383"/>
    <lineage>
        <taxon>Eukaryota</taxon>
        <taxon>Viridiplantae</taxon>
        <taxon>Streptophyta</taxon>
        <taxon>Embryophyta</taxon>
        <taxon>Tracheophyta</taxon>
        <taxon>Spermatophyta</taxon>
        <taxon>Magnoliopsida</taxon>
        <taxon>eudicotyledons</taxon>
        <taxon>Gunneridae</taxon>
        <taxon>Pentapetalae</taxon>
        <taxon>asterids</taxon>
        <taxon>lamiids</taxon>
        <taxon>Lamiales</taxon>
        <taxon>Oleaceae</taxon>
        <taxon>Oleeae</taxon>
        <taxon>Olea</taxon>
    </lineage>
</organism>
<feature type="domain" description="Peptidase M28" evidence="17">
    <location>
        <begin position="323"/>
        <end position="511"/>
    </location>
</feature>
<reference evidence="18 19" key="1">
    <citation type="submission" date="2019-12" db="EMBL/GenBank/DDBJ databases">
        <authorList>
            <person name="Alioto T."/>
            <person name="Alioto T."/>
            <person name="Gomez Garrido J."/>
        </authorList>
    </citation>
    <scope>NUCLEOTIDE SEQUENCE [LARGE SCALE GENOMIC DNA]</scope>
</reference>
<keyword evidence="13" id="KW-0325">Glycoprotein</keyword>
<dbReference type="SUPFAM" id="SSF47672">
    <property type="entry name" value="Transferrin receptor-like dimerisation domain"/>
    <property type="match status" value="1"/>
</dbReference>
<dbReference type="InterPro" id="IPR007365">
    <property type="entry name" value="TFR-like_dimer_dom"/>
</dbReference>
<evidence type="ECO:0000256" key="14">
    <source>
        <dbReference type="ARBA" id="ARBA00052003"/>
    </source>
</evidence>
<dbReference type="Proteomes" id="UP000594638">
    <property type="component" value="Unassembled WGS sequence"/>
</dbReference>
<evidence type="ECO:0000313" key="18">
    <source>
        <dbReference type="EMBL" id="CAA3017078.1"/>
    </source>
</evidence>
<evidence type="ECO:0000256" key="4">
    <source>
        <dbReference type="ARBA" id="ARBA00022670"/>
    </source>
</evidence>
<evidence type="ECO:0000256" key="7">
    <source>
        <dbReference type="ARBA" id="ARBA00022801"/>
    </source>
</evidence>
<gene>
    <name evidence="18" type="ORF">OLEA9_A020986</name>
</gene>
<keyword evidence="19" id="KW-1185">Reference proteome</keyword>
<dbReference type="GO" id="GO:0046872">
    <property type="term" value="F:metal ion binding"/>
    <property type="evidence" value="ECO:0007669"/>
    <property type="project" value="UniProtKB-KW"/>
</dbReference>
<evidence type="ECO:0000256" key="15">
    <source>
        <dbReference type="ARBA" id="ARBA00066561"/>
    </source>
</evidence>
<comment type="subcellular location">
    <subcellularLocation>
        <location evidence="2">Endoplasmic reticulum membrane</location>
        <topology evidence="2">Single-pass type II membrane protein</topology>
    </subcellularLocation>
</comment>
<dbReference type="GO" id="GO:0010075">
    <property type="term" value="P:regulation of meristem growth"/>
    <property type="evidence" value="ECO:0007669"/>
    <property type="project" value="UniProtKB-ARBA"/>
</dbReference>
<dbReference type="Gene3D" id="3.40.630.10">
    <property type="entry name" value="Zn peptidases"/>
    <property type="match status" value="1"/>
</dbReference>
<dbReference type="AlphaFoldDB" id="A0A8S0UJT5"/>
<keyword evidence="10" id="KW-1133">Transmembrane helix</keyword>
<accession>A0A8S0UJT5</accession>
<dbReference type="FunFam" id="1.20.930.40:FF:000001">
    <property type="entry name" value="N-acetylated-alpha-linked acidic dipeptidase 2"/>
    <property type="match status" value="1"/>
</dbReference>
<dbReference type="InterPro" id="IPR046450">
    <property type="entry name" value="PA_dom_sf"/>
</dbReference>
<evidence type="ECO:0000256" key="13">
    <source>
        <dbReference type="ARBA" id="ARBA00023180"/>
    </source>
</evidence>
<dbReference type="GO" id="GO:0006508">
    <property type="term" value="P:proteolysis"/>
    <property type="evidence" value="ECO:0007669"/>
    <property type="project" value="UniProtKB-KW"/>
</dbReference>
<dbReference type="Gramene" id="OE9A020986T2">
    <property type="protein sequence ID" value="OE9A020986C2"/>
    <property type="gene ID" value="OE9A020986"/>
</dbReference>
<evidence type="ECO:0000256" key="3">
    <source>
        <dbReference type="ARBA" id="ARBA00005634"/>
    </source>
</evidence>
<keyword evidence="11" id="KW-0482">Metalloprotease</keyword>
<proteinExistence type="inferred from homology"/>
<evidence type="ECO:0000256" key="2">
    <source>
        <dbReference type="ARBA" id="ARBA00004648"/>
    </source>
</evidence>
<comment type="similarity">
    <text evidence="3">Belongs to the peptidase M28 family. M28B subfamily.</text>
</comment>
<keyword evidence="9" id="KW-0735">Signal-anchor</keyword>
<evidence type="ECO:0000259" key="17">
    <source>
        <dbReference type="Pfam" id="PF04389"/>
    </source>
</evidence>
<evidence type="ECO:0000256" key="1">
    <source>
        <dbReference type="ARBA" id="ARBA00001947"/>
    </source>
</evidence>
<evidence type="ECO:0000256" key="5">
    <source>
        <dbReference type="ARBA" id="ARBA00022692"/>
    </source>
</evidence>
<dbReference type="SUPFAM" id="SSF53187">
    <property type="entry name" value="Zn-dependent exopeptidases"/>
    <property type="match status" value="1"/>
</dbReference>
<evidence type="ECO:0000256" key="9">
    <source>
        <dbReference type="ARBA" id="ARBA00022968"/>
    </source>
</evidence>
<keyword evidence="12" id="KW-0472">Membrane</keyword>
<evidence type="ECO:0000256" key="11">
    <source>
        <dbReference type="ARBA" id="ARBA00023049"/>
    </source>
</evidence>
<comment type="cofactor">
    <cofactor evidence="1">
        <name>Zn(2+)</name>
        <dbReference type="ChEBI" id="CHEBI:29105"/>
    </cofactor>
</comment>
<keyword evidence="5" id="KW-0812">Transmembrane</keyword>
<keyword evidence="7" id="KW-0378">Hydrolase</keyword>
<dbReference type="Pfam" id="PF04253">
    <property type="entry name" value="TFR_dimer"/>
    <property type="match status" value="1"/>
</dbReference>
<dbReference type="PANTHER" id="PTHR10404:SF75">
    <property type="entry name" value="GLUTAMATE CARBOXYPEPTIDASE AMP1-RELATED"/>
    <property type="match status" value="1"/>
</dbReference>
<dbReference type="Gene3D" id="1.20.930.40">
    <property type="entry name" value="Transferrin receptor-like, dimerisation domain"/>
    <property type="match status" value="1"/>
</dbReference>
<dbReference type="FunFam" id="3.40.630.10:FF:000164">
    <property type="entry name" value="Os01g0740650 protein"/>
    <property type="match status" value="1"/>
</dbReference>
<dbReference type="EMBL" id="CACTIH010007673">
    <property type="protein sequence ID" value="CAA3017078.1"/>
    <property type="molecule type" value="Genomic_DNA"/>
</dbReference>
<name>A0A8S0UJT5_OLEEU</name>
<evidence type="ECO:0000256" key="12">
    <source>
        <dbReference type="ARBA" id="ARBA00023136"/>
    </source>
</evidence>
<evidence type="ECO:0000259" key="16">
    <source>
        <dbReference type="Pfam" id="PF04253"/>
    </source>
</evidence>
<dbReference type="GO" id="GO:0004181">
    <property type="term" value="F:metallocarboxypeptidase activity"/>
    <property type="evidence" value="ECO:0007669"/>
    <property type="project" value="UniProtKB-EC"/>
</dbReference>